<evidence type="ECO:0000259" key="7">
    <source>
        <dbReference type="Pfam" id="PF02687"/>
    </source>
</evidence>
<dbReference type="RefSeq" id="WP_026427893.1">
    <property type="nucleotide sequence ID" value="NZ_CBCRWE010000062.1"/>
</dbReference>
<feature type="transmembrane region" description="Helical" evidence="6">
    <location>
        <begin position="196"/>
        <end position="220"/>
    </location>
</feature>
<feature type="transmembrane region" description="Helical" evidence="6">
    <location>
        <begin position="241"/>
        <end position="266"/>
    </location>
</feature>
<comment type="subcellular location">
    <subcellularLocation>
        <location evidence="1">Cell membrane</location>
        <topology evidence="1">Multi-pass membrane protein</topology>
    </subcellularLocation>
</comment>
<dbReference type="STRING" id="1278298.GCA_000428685_01123"/>
<keyword evidence="5 6" id="KW-0472">Membrane</keyword>
<feature type="transmembrane region" description="Helical" evidence="6">
    <location>
        <begin position="364"/>
        <end position="386"/>
    </location>
</feature>
<evidence type="ECO:0000256" key="4">
    <source>
        <dbReference type="ARBA" id="ARBA00022989"/>
    </source>
</evidence>
<evidence type="ECO:0000256" key="2">
    <source>
        <dbReference type="ARBA" id="ARBA00022475"/>
    </source>
</evidence>
<gene>
    <name evidence="8" type="ORF">NCTC11923_00114</name>
</gene>
<proteinExistence type="predicted"/>
<evidence type="ECO:0000256" key="1">
    <source>
        <dbReference type="ARBA" id="ARBA00004651"/>
    </source>
</evidence>
<dbReference type="InterPro" id="IPR003838">
    <property type="entry name" value="ABC3_permease_C"/>
</dbReference>
<dbReference type="KEGG" id="asla:NCTC11923_00114"/>
<evidence type="ECO:0000313" key="9">
    <source>
        <dbReference type="Proteomes" id="UP000276899"/>
    </source>
</evidence>
<evidence type="ECO:0000313" key="8">
    <source>
        <dbReference type="EMBL" id="VEG73509.1"/>
    </source>
</evidence>
<keyword evidence="9" id="KW-1185">Reference proteome</keyword>
<feature type="transmembrane region" description="Helical" evidence="6">
    <location>
        <begin position="656"/>
        <end position="678"/>
    </location>
</feature>
<protein>
    <submittedName>
        <fullName evidence="8">FtsX-like permease family</fullName>
    </submittedName>
</protein>
<dbReference type="AlphaFoldDB" id="A0A448K966"/>
<sequence>MTSVVLTRLILAADRASRRRALGMVAGIAVGVALALILLAASQALPMRTARSSWAALQLEQSQALTPETVLAGDQLAVASSVDVHDGAQITVMHVAQPDGGTTARIPGASAVPAPGEYLASPALAERIDSTPADQLGERYGTRVGTLAEEAIEGPDSLVVVVGADLPTVAATGGMVDPQVVTELNGTPFASISYQIAMIIGAIALLVPALVLVAVVTDLGAAQRAERFATLRLIGATPRQVAGAAAIEAAATTLLGTVAGVALYLASIPAAARITIASSRFFPADLLLSPLTITGAVLVATAAATLVAWWRTLRADVGPLGGTRERHETRPRLVGLLPLAIGVMGLATMGLVRDHAPRLAAPAILGSFVLTMLGLLAAGRVLTWWVGRLGQAGARSAAQVIGFARITQHPRAVFRTVSGLVAALYAVTVFAVAITAAAGTHSVESSGGRLAPTAIAAFPTNPDPAVAAEVAQRVSAIPGVRRVVQATLTEPARSPDGSFKPGDFGSLVLEADDAQALGAPTAPKGARSVSINALWVFTGEPARPTAVTGPTPEGLPAFIIDVAPGNQEAAERARTLLFTSDLHLSSAPMSRLDRSVVEAGAVENQFATMGYIGILIATGISAVCMGVSTIAALVSRKRVLVLLKLTGMPTRTVRSIIGYETWAPVIVVVALSIGLGALTGWGIVSGLSARSVEWPEPMYYVVLAISLVLVAASVLGATRAARRMLQGTTVRFE</sequence>
<feature type="transmembrane region" description="Helical" evidence="6">
    <location>
        <begin position="286"/>
        <end position="312"/>
    </location>
</feature>
<feature type="transmembrane region" description="Helical" evidence="6">
    <location>
        <begin position="611"/>
        <end position="635"/>
    </location>
</feature>
<dbReference type="InterPro" id="IPR006311">
    <property type="entry name" value="TAT_signal"/>
</dbReference>
<feature type="domain" description="ABC3 transporter permease C-terminal" evidence="7">
    <location>
        <begin position="612"/>
        <end position="724"/>
    </location>
</feature>
<feature type="transmembrane region" description="Helical" evidence="6">
    <location>
        <begin position="21"/>
        <end position="41"/>
    </location>
</feature>
<keyword evidence="3 6" id="KW-0812">Transmembrane</keyword>
<keyword evidence="2" id="KW-1003">Cell membrane</keyword>
<dbReference type="GO" id="GO:0005886">
    <property type="term" value="C:plasma membrane"/>
    <property type="evidence" value="ECO:0007669"/>
    <property type="project" value="UniProtKB-SubCell"/>
</dbReference>
<evidence type="ECO:0000256" key="6">
    <source>
        <dbReference type="SAM" id="Phobius"/>
    </source>
</evidence>
<dbReference type="Pfam" id="PF02687">
    <property type="entry name" value="FtsX"/>
    <property type="match status" value="2"/>
</dbReference>
<organism evidence="8 9">
    <name type="scientific">Actinomyces slackii</name>
    <dbReference type="NCBI Taxonomy" id="52774"/>
    <lineage>
        <taxon>Bacteria</taxon>
        <taxon>Bacillati</taxon>
        <taxon>Actinomycetota</taxon>
        <taxon>Actinomycetes</taxon>
        <taxon>Actinomycetales</taxon>
        <taxon>Actinomycetaceae</taxon>
        <taxon>Actinomyces</taxon>
    </lineage>
</organism>
<feature type="transmembrane region" description="Helical" evidence="6">
    <location>
        <begin position="333"/>
        <end position="352"/>
    </location>
</feature>
<accession>A0A448K966</accession>
<dbReference type="PROSITE" id="PS51318">
    <property type="entry name" value="TAT"/>
    <property type="match status" value="1"/>
</dbReference>
<name>A0A448K966_9ACTO</name>
<dbReference type="Proteomes" id="UP000276899">
    <property type="component" value="Chromosome"/>
</dbReference>
<feature type="transmembrane region" description="Helical" evidence="6">
    <location>
        <begin position="412"/>
        <end position="436"/>
    </location>
</feature>
<feature type="transmembrane region" description="Helical" evidence="6">
    <location>
        <begin position="698"/>
        <end position="717"/>
    </location>
</feature>
<keyword evidence="4 6" id="KW-1133">Transmembrane helix</keyword>
<reference evidence="8 9" key="1">
    <citation type="submission" date="2018-12" db="EMBL/GenBank/DDBJ databases">
        <authorList>
            <consortium name="Pathogen Informatics"/>
        </authorList>
    </citation>
    <scope>NUCLEOTIDE SEQUENCE [LARGE SCALE GENOMIC DNA]</scope>
    <source>
        <strain evidence="8 9">NCTC11923</strain>
    </source>
</reference>
<evidence type="ECO:0000256" key="3">
    <source>
        <dbReference type="ARBA" id="ARBA00022692"/>
    </source>
</evidence>
<dbReference type="EMBL" id="LR134363">
    <property type="protein sequence ID" value="VEG73509.1"/>
    <property type="molecule type" value="Genomic_DNA"/>
</dbReference>
<evidence type="ECO:0000256" key="5">
    <source>
        <dbReference type="ARBA" id="ARBA00023136"/>
    </source>
</evidence>
<feature type="domain" description="ABC3 transporter permease C-terminal" evidence="7">
    <location>
        <begin position="201"/>
        <end position="313"/>
    </location>
</feature>